<protein>
    <submittedName>
        <fullName evidence="4">Glycosyl transferase 4-like domain-containing protein</fullName>
    </submittedName>
</protein>
<dbReference type="EMBL" id="FNTX01000002">
    <property type="protein sequence ID" value="SEE98212.1"/>
    <property type="molecule type" value="Genomic_DNA"/>
</dbReference>
<dbReference type="GO" id="GO:0016757">
    <property type="term" value="F:glycosyltransferase activity"/>
    <property type="evidence" value="ECO:0007669"/>
    <property type="project" value="UniProtKB-KW"/>
</dbReference>
<name>A0A1H5N9A2_9MICO</name>
<dbReference type="Proteomes" id="UP000199220">
    <property type="component" value="Unassembled WGS sequence"/>
</dbReference>
<dbReference type="Pfam" id="PF13579">
    <property type="entry name" value="Glyco_trans_4_4"/>
    <property type="match status" value="1"/>
</dbReference>
<dbReference type="RefSeq" id="WP_089775174.1">
    <property type="nucleotide sequence ID" value="NZ_FNTX01000002.1"/>
</dbReference>
<accession>A0A1H5N9A2</accession>
<dbReference type="InterPro" id="IPR028098">
    <property type="entry name" value="Glyco_trans_4-like_N"/>
</dbReference>
<keyword evidence="5" id="KW-1185">Reference proteome</keyword>
<evidence type="ECO:0000256" key="1">
    <source>
        <dbReference type="ARBA" id="ARBA00022676"/>
    </source>
</evidence>
<proteinExistence type="predicted"/>
<sequence>MSRAQVWVISFSPIAEDARVLKQVRVLAAEHEVTTVGYGPAPAEAVAHYEIPADLVAWHKDRLSLMLRRYRRVQDMNAVIAHLRATLPVGQADVVVANDADTVPVALALRPRAGVHVDLHEYAPRENEESWRWRLFVAPYYRWIIRRFVTRADSVTTVGKGLAAEYRREFGIEAAVVENATAFHDTEPTLVQQPIRLVHSGNARRNRTLELMIDAVTDTSTDVTLDLFLMPNDPAYLAELKERARAANVALGGDRVRVHDPVPYADLVPTLCDYDVGVFVLPPLTFNYRWTLPNKFFDFVQARLGIIVGPSPEMAGLVREHGLGEVTEEFTTASLTQVLDRLTPEMVQQWKAASHARAPEVAAERRSGGWVDAVRVLVGR</sequence>
<evidence type="ECO:0000313" key="4">
    <source>
        <dbReference type="EMBL" id="SEE98212.1"/>
    </source>
</evidence>
<keyword evidence="1" id="KW-0328">Glycosyltransferase</keyword>
<keyword evidence="2 4" id="KW-0808">Transferase</keyword>
<evidence type="ECO:0000259" key="3">
    <source>
        <dbReference type="Pfam" id="PF13579"/>
    </source>
</evidence>
<organism evidence="4 5">
    <name type="scientific">Ruania alba</name>
    <dbReference type="NCBI Taxonomy" id="648782"/>
    <lineage>
        <taxon>Bacteria</taxon>
        <taxon>Bacillati</taxon>
        <taxon>Actinomycetota</taxon>
        <taxon>Actinomycetes</taxon>
        <taxon>Micrococcales</taxon>
        <taxon>Ruaniaceae</taxon>
        <taxon>Ruania</taxon>
    </lineage>
</organism>
<dbReference type="AlphaFoldDB" id="A0A1H5N9A2"/>
<reference evidence="5" key="1">
    <citation type="submission" date="2016-10" db="EMBL/GenBank/DDBJ databases">
        <authorList>
            <person name="Varghese N."/>
            <person name="Submissions S."/>
        </authorList>
    </citation>
    <scope>NUCLEOTIDE SEQUENCE [LARGE SCALE GENOMIC DNA]</scope>
    <source>
        <strain evidence="5">DSM 21368</strain>
    </source>
</reference>
<evidence type="ECO:0000256" key="2">
    <source>
        <dbReference type="ARBA" id="ARBA00022679"/>
    </source>
</evidence>
<dbReference type="STRING" id="648782.SAMN04488554_4094"/>
<dbReference type="OrthoDB" id="9813214at2"/>
<dbReference type="SUPFAM" id="SSF53756">
    <property type="entry name" value="UDP-Glycosyltransferase/glycogen phosphorylase"/>
    <property type="match status" value="1"/>
</dbReference>
<dbReference type="Gene3D" id="3.40.50.2000">
    <property type="entry name" value="Glycogen Phosphorylase B"/>
    <property type="match status" value="2"/>
</dbReference>
<feature type="domain" description="Glycosyltransferase subfamily 4-like N-terminal" evidence="3">
    <location>
        <begin position="19"/>
        <end position="177"/>
    </location>
</feature>
<gene>
    <name evidence="4" type="ORF">SAMN04488554_4094</name>
</gene>
<evidence type="ECO:0000313" key="5">
    <source>
        <dbReference type="Proteomes" id="UP000199220"/>
    </source>
</evidence>